<reference evidence="1" key="1">
    <citation type="submission" date="2020-08" db="EMBL/GenBank/DDBJ databases">
        <title>Multicomponent nature underlies the extraordinary mechanical properties of spider dragline silk.</title>
        <authorList>
            <person name="Kono N."/>
            <person name="Nakamura H."/>
            <person name="Mori M."/>
            <person name="Yoshida Y."/>
            <person name="Ohtoshi R."/>
            <person name="Malay A.D."/>
            <person name="Moran D.A.P."/>
            <person name="Tomita M."/>
            <person name="Numata K."/>
            <person name="Arakawa K."/>
        </authorList>
    </citation>
    <scope>NUCLEOTIDE SEQUENCE</scope>
</reference>
<protein>
    <submittedName>
        <fullName evidence="1">Uncharacterized protein</fullName>
    </submittedName>
</protein>
<name>A0A8X6JCL7_9ARAC</name>
<dbReference type="EMBL" id="BMAV01027359">
    <property type="protein sequence ID" value="GFS58671.1"/>
    <property type="molecule type" value="Genomic_DNA"/>
</dbReference>
<dbReference type="Proteomes" id="UP000886998">
    <property type="component" value="Unassembled WGS sequence"/>
</dbReference>
<evidence type="ECO:0000313" key="1">
    <source>
        <dbReference type="EMBL" id="GFS58671.1"/>
    </source>
</evidence>
<keyword evidence="2" id="KW-1185">Reference proteome</keyword>
<sequence length="103" mass="11788">MPSPSILLPLESKEKTKYSLFIVSISSLISQPTGSKRRSWYLAMAERQKLSYLLDWVASTKLVLTDGNLNLDPKIYLFESELGVLKPHWLCFCWIQLDIRAGV</sequence>
<proteinExistence type="predicted"/>
<accession>A0A8X6JCL7</accession>
<dbReference type="AlphaFoldDB" id="A0A8X6JCL7"/>
<comment type="caution">
    <text evidence="1">The sequence shown here is derived from an EMBL/GenBank/DDBJ whole genome shotgun (WGS) entry which is preliminary data.</text>
</comment>
<organism evidence="1 2">
    <name type="scientific">Trichonephila inaurata madagascariensis</name>
    <dbReference type="NCBI Taxonomy" id="2747483"/>
    <lineage>
        <taxon>Eukaryota</taxon>
        <taxon>Metazoa</taxon>
        <taxon>Ecdysozoa</taxon>
        <taxon>Arthropoda</taxon>
        <taxon>Chelicerata</taxon>
        <taxon>Arachnida</taxon>
        <taxon>Araneae</taxon>
        <taxon>Araneomorphae</taxon>
        <taxon>Entelegynae</taxon>
        <taxon>Araneoidea</taxon>
        <taxon>Nephilidae</taxon>
        <taxon>Trichonephila</taxon>
        <taxon>Trichonephila inaurata</taxon>
    </lineage>
</organism>
<gene>
    <name evidence="1" type="ORF">TNIN_354281</name>
</gene>
<evidence type="ECO:0000313" key="2">
    <source>
        <dbReference type="Proteomes" id="UP000886998"/>
    </source>
</evidence>